<accession>A0A847D9E8</accession>
<protein>
    <submittedName>
        <fullName evidence="3">CpaF family protein</fullName>
    </submittedName>
</protein>
<sequence>MLDKTLVGSLAVRDGLLQDMEEVQVQSSDKMKIASEDFDRLFHYAQEAVSQQFSFEDTANPRNPVVRNRFNNIVAYAAQKLGIEIADDDMPGVIQQLFDEILGYGPLEKYFFDPEVTDIIVNGLSSIRYMKAGIRHLAEEKFESVEQAYNLLQRMIAPTGRRLDVANPRVNARLFDGSRLIAHIDPATPDGFLITIRRFRQDIDMSALIKSGATSREVAEFLRAAILAKMNLVVAGGTSSGKTTWLNNLASYIPHSESIITIEDPAELQLQHPDVRRLEARPANVQGKGEITMDELVQDSLRMTPNRIIVGECRGGEAFTMLQAMNTGHPGSMTTVHSNSAKDAISRIVSMVLMRKDMNMPNDAILDLIFSAVDMIVYVVRDYTGLRRIDHIVELKDVVKASDGRTHDIELNLLWQYEDGTWNWKAEEFLRGKAFAKVGWSPY</sequence>
<dbReference type="PANTHER" id="PTHR30486">
    <property type="entry name" value="TWITCHING MOTILITY PROTEIN PILT"/>
    <property type="match status" value="1"/>
</dbReference>
<dbReference type="GO" id="GO:0016887">
    <property type="term" value="F:ATP hydrolysis activity"/>
    <property type="evidence" value="ECO:0007669"/>
    <property type="project" value="InterPro"/>
</dbReference>
<dbReference type="InterPro" id="IPR050921">
    <property type="entry name" value="T4SS_GSP_E_ATPase"/>
</dbReference>
<dbReference type="EMBL" id="JAAZCD010000321">
    <property type="protein sequence ID" value="NLD33258.1"/>
    <property type="molecule type" value="Genomic_DNA"/>
</dbReference>
<dbReference type="Gene3D" id="3.40.50.300">
    <property type="entry name" value="P-loop containing nucleotide triphosphate hydrolases"/>
    <property type="match status" value="1"/>
</dbReference>
<dbReference type="Proteomes" id="UP000589373">
    <property type="component" value="Unassembled WGS sequence"/>
</dbReference>
<feature type="domain" description="Bacterial type II secretion system protein E" evidence="2">
    <location>
        <begin position="104"/>
        <end position="371"/>
    </location>
</feature>
<dbReference type="Pfam" id="PF00437">
    <property type="entry name" value="T2SSE"/>
    <property type="match status" value="1"/>
</dbReference>
<gene>
    <name evidence="3" type="ORF">GX662_13545</name>
</gene>
<proteinExistence type="inferred from homology"/>
<name>A0A847D9E8_9LACT</name>
<dbReference type="InterPro" id="IPR027417">
    <property type="entry name" value="P-loop_NTPase"/>
</dbReference>
<comment type="similarity">
    <text evidence="1">Belongs to the GSP E family.</text>
</comment>
<dbReference type="RefSeq" id="WP_276648921.1">
    <property type="nucleotide sequence ID" value="NZ_JAAZCD010000321.1"/>
</dbReference>
<dbReference type="InterPro" id="IPR001482">
    <property type="entry name" value="T2SS/T4SS_dom"/>
</dbReference>
<dbReference type="Gene3D" id="3.30.450.380">
    <property type="match status" value="1"/>
</dbReference>
<evidence type="ECO:0000259" key="2">
    <source>
        <dbReference type="Pfam" id="PF00437"/>
    </source>
</evidence>
<evidence type="ECO:0000313" key="3">
    <source>
        <dbReference type="EMBL" id="NLD33258.1"/>
    </source>
</evidence>
<evidence type="ECO:0000256" key="1">
    <source>
        <dbReference type="ARBA" id="ARBA00006611"/>
    </source>
</evidence>
<dbReference type="PANTHER" id="PTHR30486:SF15">
    <property type="entry name" value="TYPE II_IV SECRETION SYSTEM ATPASE"/>
    <property type="match status" value="1"/>
</dbReference>
<dbReference type="SUPFAM" id="SSF52540">
    <property type="entry name" value="P-loop containing nucleoside triphosphate hydrolases"/>
    <property type="match status" value="1"/>
</dbReference>
<dbReference type="CDD" id="cd01130">
    <property type="entry name" value="VirB11-like_ATPase"/>
    <property type="match status" value="1"/>
</dbReference>
<comment type="caution">
    <text evidence="3">The sequence shown here is derived from an EMBL/GenBank/DDBJ whole genome shotgun (WGS) entry which is preliminary data.</text>
</comment>
<evidence type="ECO:0000313" key="4">
    <source>
        <dbReference type="Proteomes" id="UP000589373"/>
    </source>
</evidence>
<dbReference type="AlphaFoldDB" id="A0A847D9E8"/>
<organism evidence="3 4">
    <name type="scientific">Trichococcus flocculiformis</name>
    <dbReference type="NCBI Taxonomy" id="82803"/>
    <lineage>
        <taxon>Bacteria</taxon>
        <taxon>Bacillati</taxon>
        <taxon>Bacillota</taxon>
        <taxon>Bacilli</taxon>
        <taxon>Lactobacillales</taxon>
        <taxon>Carnobacteriaceae</taxon>
        <taxon>Trichococcus</taxon>
    </lineage>
</organism>
<reference evidence="3 4" key="1">
    <citation type="journal article" date="2020" name="Biotechnol. Biofuels">
        <title>New insights from the biogas microbiome by comprehensive genome-resolved metagenomics of nearly 1600 species originating from multiple anaerobic digesters.</title>
        <authorList>
            <person name="Campanaro S."/>
            <person name="Treu L."/>
            <person name="Rodriguez-R L.M."/>
            <person name="Kovalovszki A."/>
            <person name="Ziels R.M."/>
            <person name="Maus I."/>
            <person name="Zhu X."/>
            <person name="Kougias P.G."/>
            <person name="Basile A."/>
            <person name="Luo G."/>
            <person name="Schluter A."/>
            <person name="Konstantinidis K.T."/>
            <person name="Angelidaki I."/>
        </authorList>
    </citation>
    <scope>NUCLEOTIDE SEQUENCE [LARGE SCALE GENOMIC DNA]</scope>
    <source>
        <strain evidence="3">AS07pgkLD_105</strain>
    </source>
</reference>